<evidence type="ECO:0000313" key="5">
    <source>
        <dbReference type="EMBL" id="MBC3807745.1"/>
    </source>
</evidence>
<dbReference type="InterPro" id="IPR036890">
    <property type="entry name" value="HATPase_C_sf"/>
</dbReference>
<keyword evidence="3" id="KW-1133">Transmembrane helix</keyword>
<keyword evidence="3" id="KW-0472">Membrane</keyword>
<proteinExistence type="predicted"/>
<feature type="compositionally biased region" description="Low complexity" evidence="2">
    <location>
        <begin position="159"/>
        <end position="173"/>
    </location>
</feature>
<feature type="coiled-coil region" evidence="1">
    <location>
        <begin position="231"/>
        <end position="262"/>
    </location>
</feature>
<dbReference type="EMBL" id="JACOFW010000009">
    <property type="protein sequence ID" value="MBC3807745.1"/>
    <property type="molecule type" value="Genomic_DNA"/>
</dbReference>
<dbReference type="PANTHER" id="PTHR34220:SF9">
    <property type="entry name" value="SIGNAL TRANSDUCTION HISTIDINE KINASE INTERNAL REGION DOMAIN-CONTAINING PROTEIN"/>
    <property type="match status" value="1"/>
</dbReference>
<organism evidence="5 6">
    <name type="scientific">Undibacterium seohonense</name>
    <dbReference type="NCBI Taxonomy" id="1344950"/>
    <lineage>
        <taxon>Bacteria</taxon>
        <taxon>Pseudomonadati</taxon>
        <taxon>Pseudomonadota</taxon>
        <taxon>Betaproteobacteria</taxon>
        <taxon>Burkholderiales</taxon>
        <taxon>Oxalobacteraceae</taxon>
        <taxon>Undibacterium</taxon>
    </lineage>
</organism>
<evidence type="ECO:0000256" key="2">
    <source>
        <dbReference type="SAM" id="MobiDB-lite"/>
    </source>
</evidence>
<keyword evidence="5" id="KW-0418">Kinase</keyword>
<accession>A0ABR6X584</accession>
<keyword evidence="1" id="KW-0175">Coiled coil</keyword>
<dbReference type="Pfam" id="PF06580">
    <property type="entry name" value="His_kinase"/>
    <property type="match status" value="1"/>
</dbReference>
<keyword evidence="5" id="KW-0808">Transferase</keyword>
<evidence type="ECO:0000259" key="4">
    <source>
        <dbReference type="SMART" id="SM00387"/>
    </source>
</evidence>
<feature type="region of interest" description="Disordered" evidence="2">
    <location>
        <begin position="157"/>
        <end position="188"/>
    </location>
</feature>
<protein>
    <submittedName>
        <fullName evidence="5">Histidine kinase</fullName>
    </submittedName>
</protein>
<evidence type="ECO:0000256" key="3">
    <source>
        <dbReference type="SAM" id="Phobius"/>
    </source>
</evidence>
<feature type="transmembrane region" description="Helical" evidence="3">
    <location>
        <begin position="112"/>
        <end position="131"/>
    </location>
</feature>
<comment type="caution">
    <text evidence="5">The sequence shown here is derived from an EMBL/GenBank/DDBJ whole genome shotgun (WGS) entry which is preliminary data.</text>
</comment>
<dbReference type="SMART" id="SM00387">
    <property type="entry name" value="HATPase_c"/>
    <property type="match status" value="1"/>
</dbReference>
<feature type="transmembrane region" description="Helical" evidence="3">
    <location>
        <begin position="207"/>
        <end position="227"/>
    </location>
</feature>
<dbReference type="InterPro" id="IPR050640">
    <property type="entry name" value="Bact_2-comp_sensor_kinase"/>
</dbReference>
<name>A0ABR6X584_9BURK</name>
<dbReference type="PANTHER" id="PTHR34220">
    <property type="entry name" value="SENSOR HISTIDINE KINASE YPDA"/>
    <property type="match status" value="1"/>
</dbReference>
<dbReference type="Proteomes" id="UP000648257">
    <property type="component" value="Unassembled WGS sequence"/>
</dbReference>
<dbReference type="GO" id="GO:0016301">
    <property type="term" value="F:kinase activity"/>
    <property type="evidence" value="ECO:0007669"/>
    <property type="project" value="UniProtKB-KW"/>
</dbReference>
<evidence type="ECO:0000313" key="6">
    <source>
        <dbReference type="Proteomes" id="UP000648257"/>
    </source>
</evidence>
<sequence>MNTTSPSSQSLMSEQALPSEVSIQSDTWLNRYRNFPVFSRTWFRHRAIAFGGTLFVLFILMFGIVLLTTERINLFFIWTLPFFIAGVGLFLIGQAMAVWVRQQNFSERKEAIGIFLALILGMVLSFAIGYGSHLGFNYLLKTPGKSTEISVQAQVKPVPSSASQPTATPSETAQPAEKKVDAKEKTEKQKELERGPLVNVMITILKWTPIVIACFYWGSFFDLLVFFRQRKRLAEAMRQQELRRAQDARREAELRLSVLVAQVEPHFLFNTLAGVRSAILTEPLRATAIVDHLVDYLRSTIPQMRGDGSSEQGRLAKQLEAARAYLGLMQARIPRLSFSVESELKDAAFPPLLLISLVENAIKHGIEPKIGPAHVAVNARYFDQGDEEMLEVSVTDNGVGFGGTTSGSGIGLANIRERLESMFGSRASLTLKAGPDGGVVASIIVPLIS</sequence>
<dbReference type="SUPFAM" id="SSF55874">
    <property type="entry name" value="ATPase domain of HSP90 chaperone/DNA topoisomerase II/histidine kinase"/>
    <property type="match status" value="1"/>
</dbReference>
<feature type="domain" description="Histidine kinase/HSP90-like ATPase" evidence="4">
    <location>
        <begin position="349"/>
        <end position="449"/>
    </location>
</feature>
<dbReference type="InterPro" id="IPR003594">
    <property type="entry name" value="HATPase_dom"/>
</dbReference>
<dbReference type="RefSeq" id="WP_186922824.1">
    <property type="nucleotide sequence ID" value="NZ_JACOFW010000009.1"/>
</dbReference>
<dbReference type="Gene3D" id="3.30.565.10">
    <property type="entry name" value="Histidine kinase-like ATPase, C-terminal domain"/>
    <property type="match status" value="1"/>
</dbReference>
<gene>
    <name evidence="5" type="ORF">H8K52_10350</name>
</gene>
<feature type="transmembrane region" description="Helical" evidence="3">
    <location>
        <begin position="75"/>
        <end position="100"/>
    </location>
</feature>
<keyword evidence="3" id="KW-0812">Transmembrane</keyword>
<reference evidence="5 6" key="1">
    <citation type="submission" date="2020-08" db="EMBL/GenBank/DDBJ databases">
        <title>Novel species isolated from subtropical streams in China.</title>
        <authorList>
            <person name="Lu H."/>
        </authorList>
    </citation>
    <scope>NUCLEOTIDE SEQUENCE [LARGE SCALE GENOMIC DNA]</scope>
    <source>
        <strain evidence="5 6">KACC 16656</strain>
    </source>
</reference>
<evidence type="ECO:0000256" key="1">
    <source>
        <dbReference type="SAM" id="Coils"/>
    </source>
</evidence>
<feature type="compositionally biased region" description="Basic and acidic residues" evidence="2">
    <location>
        <begin position="176"/>
        <end position="188"/>
    </location>
</feature>
<keyword evidence="6" id="KW-1185">Reference proteome</keyword>
<dbReference type="InterPro" id="IPR010559">
    <property type="entry name" value="Sig_transdc_His_kin_internal"/>
</dbReference>
<dbReference type="Pfam" id="PF02518">
    <property type="entry name" value="HATPase_c"/>
    <property type="match status" value="1"/>
</dbReference>
<feature type="transmembrane region" description="Helical" evidence="3">
    <location>
        <begin position="47"/>
        <end position="69"/>
    </location>
</feature>